<dbReference type="InterPro" id="IPR037654">
    <property type="entry name" value="Big1"/>
</dbReference>
<evidence type="ECO:0000256" key="4">
    <source>
        <dbReference type="ARBA" id="ARBA00022692"/>
    </source>
</evidence>
<dbReference type="InParanoid" id="A0A4Q1BE96"/>
<dbReference type="OrthoDB" id="10029326at2759"/>
<keyword evidence="5 12" id="KW-0732">Signal</keyword>
<organism evidence="13 14">
    <name type="scientific">Tremella mesenterica</name>
    <name type="common">Jelly fungus</name>
    <dbReference type="NCBI Taxonomy" id="5217"/>
    <lineage>
        <taxon>Eukaryota</taxon>
        <taxon>Fungi</taxon>
        <taxon>Dikarya</taxon>
        <taxon>Basidiomycota</taxon>
        <taxon>Agaricomycotina</taxon>
        <taxon>Tremellomycetes</taxon>
        <taxon>Tremellales</taxon>
        <taxon>Tremellaceae</taxon>
        <taxon>Tremella</taxon>
    </lineage>
</organism>
<feature type="signal peptide" evidence="12">
    <location>
        <begin position="1"/>
        <end position="19"/>
    </location>
</feature>
<feature type="region of interest" description="Disordered" evidence="10">
    <location>
        <begin position="178"/>
        <end position="216"/>
    </location>
</feature>
<evidence type="ECO:0000256" key="1">
    <source>
        <dbReference type="ARBA" id="ARBA00004115"/>
    </source>
</evidence>
<evidence type="ECO:0000256" key="8">
    <source>
        <dbReference type="ARBA" id="ARBA00023136"/>
    </source>
</evidence>
<dbReference type="GO" id="GO:0006078">
    <property type="term" value="P:(1-&gt;6)-beta-D-glucan biosynthetic process"/>
    <property type="evidence" value="ECO:0007669"/>
    <property type="project" value="TreeGrafter"/>
</dbReference>
<keyword evidence="4 11" id="KW-0812">Transmembrane</keyword>
<evidence type="ECO:0000256" key="5">
    <source>
        <dbReference type="ARBA" id="ARBA00022729"/>
    </source>
</evidence>
<feature type="chain" id="PRO_5020284336" description="Protein BIG1" evidence="12">
    <location>
        <begin position="20"/>
        <end position="275"/>
    </location>
</feature>
<evidence type="ECO:0000256" key="10">
    <source>
        <dbReference type="SAM" id="MobiDB-lite"/>
    </source>
</evidence>
<keyword evidence="8 11" id="KW-0472">Membrane</keyword>
<dbReference type="AlphaFoldDB" id="A0A4Q1BE96"/>
<evidence type="ECO:0000256" key="6">
    <source>
        <dbReference type="ARBA" id="ARBA00022824"/>
    </source>
</evidence>
<reference evidence="13 14" key="1">
    <citation type="submission" date="2016-06" db="EMBL/GenBank/DDBJ databases">
        <title>Evolution of pathogenesis and genome organization in the Tremellales.</title>
        <authorList>
            <person name="Cuomo C."/>
            <person name="Litvintseva A."/>
            <person name="Heitman J."/>
            <person name="Chen Y."/>
            <person name="Sun S."/>
            <person name="Springer D."/>
            <person name="Dromer F."/>
            <person name="Young S."/>
            <person name="Zeng Q."/>
            <person name="Chapman S."/>
            <person name="Gujja S."/>
            <person name="Saif S."/>
            <person name="Birren B."/>
        </authorList>
    </citation>
    <scope>NUCLEOTIDE SEQUENCE [LARGE SCALE GENOMIC DNA]</scope>
    <source>
        <strain evidence="13 14">ATCC 28783</strain>
    </source>
</reference>
<gene>
    <name evidence="13" type="ORF">M231_06205</name>
</gene>
<evidence type="ECO:0000256" key="12">
    <source>
        <dbReference type="SAM" id="SignalP"/>
    </source>
</evidence>
<comment type="similarity">
    <text evidence="2">Belongs to the BIG1 family.</text>
</comment>
<evidence type="ECO:0000256" key="11">
    <source>
        <dbReference type="SAM" id="Phobius"/>
    </source>
</evidence>
<accession>A0A4Q1BE96</accession>
<feature type="transmembrane region" description="Helical" evidence="11">
    <location>
        <begin position="228"/>
        <end position="253"/>
    </location>
</feature>
<dbReference type="GO" id="GO:0005789">
    <property type="term" value="C:endoplasmic reticulum membrane"/>
    <property type="evidence" value="ECO:0007669"/>
    <property type="project" value="UniProtKB-SubCell"/>
</dbReference>
<name>A0A4Q1BE96_TREME</name>
<evidence type="ECO:0000256" key="3">
    <source>
        <dbReference type="ARBA" id="ARBA00022089"/>
    </source>
</evidence>
<dbReference type="PANTHER" id="PTHR28285">
    <property type="entry name" value="PROTEIN BIG1"/>
    <property type="match status" value="1"/>
</dbReference>
<dbReference type="VEuPathDB" id="FungiDB:TREMEDRAFT_66664"/>
<keyword evidence="9" id="KW-0961">Cell wall biogenesis/degradation</keyword>
<proteinExistence type="inferred from homology"/>
<keyword evidence="14" id="KW-1185">Reference proteome</keyword>
<dbReference type="GO" id="GO:0009272">
    <property type="term" value="P:fungal-type cell wall biogenesis"/>
    <property type="evidence" value="ECO:0007669"/>
    <property type="project" value="TreeGrafter"/>
</dbReference>
<evidence type="ECO:0000256" key="2">
    <source>
        <dbReference type="ARBA" id="ARBA00008203"/>
    </source>
</evidence>
<evidence type="ECO:0000313" key="14">
    <source>
        <dbReference type="Proteomes" id="UP000289152"/>
    </source>
</evidence>
<evidence type="ECO:0000256" key="9">
    <source>
        <dbReference type="ARBA" id="ARBA00023316"/>
    </source>
</evidence>
<evidence type="ECO:0000256" key="7">
    <source>
        <dbReference type="ARBA" id="ARBA00022989"/>
    </source>
</evidence>
<dbReference type="Proteomes" id="UP000289152">
    <property type="component" value="Unassembled WGS sequence"/>
</dbReference>
<keyword evidence="6" id="KW-0256">Endoplasmic reticulum</keyword>
<dbReference type="GO" id="GO:0071555">
    <property type="term" value="P:cell wall organization"/>
    <property type="evidence" value="ECO:0007669"/>
    <property type="project" value="UniProtKB-KW"/>
</dbReference>
<comment type="caution">
    <text evidence="13">The sequence shown here is derived from an EMBL/GenBank/DDBJ whole genome shotgun (WGS) entry which is preliminary data.</text>
</comment>
<sequence>MKRSTTAIVGLVLIGSTSAFRDTSPILIWSSSPNAALREAASEITTGVISADAIYSSLSSLGCDWNTIVSVQVEDLHQSHLSSLPLPASPDLHVPYLVRPSRSSLDASLEEWALVCGASTSASSTDQKRLLQYSSSRLDLEKTIASLPTYDLFILSGTRTLSDLPDFTKQDATRLREELKRQEQPFPSDSPSSPEDPDDEPSSTPTRNSTIPTGGPLLDRVQIITTPIILGLLISLGVLLPILVVGISALAGIQVPPRMLEIGKSLSVSQERKEQ</sequence>
<dbReference type="PANTHER" id="PTHR28285:SF1">
    <property type="entry name" value="PROTEIN BIG1"/>
    <property type="match status" value="1"/>
</dbReference>
<protein>
    <recommendedName>
        <fullName evidence="3">Protein BIG1</fullName>
    </recommendedName>
</protein>
<keyword evidence="7 11" id="KW-1133">Transmembrane helix</keyword>
<comment type="subcellular location">
    <subcellularLocation>
        <location evidence="1">Endoplasmic reticulum membrane</location>
        <topology evidence="1">Single-pass type I membrane protein</topology>
    </subcellularLocation>
</comment>
<dbReference type="EMBL" id="SDIL01000094">
    <property type="protein sequence ID" value="RXK36546.1"/>
    <property type="molecule type" value="Genomic_DNA"/>
</dbReference>
<evidence type="ECO:0000313" key="13">
    <source>
        <dbReference type="EMBL" id="RXK36546.1"/>
    </source>
</evidence>